<feature type="domain" description="Thioesterase" evidence="2">
    <location>
        <begin position="51"/>
        <end position="124"/>
    </location>
</feature>
<evidence type="ECO:0000256" key="1">
    <source>
        <dbReference type="ARBA" id="ARBA00022801"/>
    </source>
</evidence>
<dbReference type="PANTHER" id="PTHR42856">
    <property type="entry name" value="ACYL-COENZYME A THIOESTERASE PAAI"/>
    <property type="match status" value="1"/>
</dbReference>
<dbReference type="Gene3D" id="3.10.129.10">
    <property type="entry name" value="Hotdog Thioesterase"/>
    <property type="match status" value="1"/>
</dbReference>
<dbReference type="SUPFAM" id="SSF54637">
    <property type="entry name" value="Thioesterase/thiol ester dehydrase-isomerase"/>
    <property type="match status" value="1"/>
</dbReference>
<dbReference type="InterPro" id="IPR003736">
    <property type="entry name" value="PAAI_dom"/>
</dbReference>
<dbReference type="OrthoDB" id="32575at2"/>
<dbReference type="AlphaFoldDB" id="A0A1T4JRD9"/>
<organism evidence="3 4">
    <name type="scientific">Sediminibacterium ginsengisoli</name>
    <dbReference type="NCBI Taxonomy" id="413434"/>
    <lineage>
        <taxon>Bacteria</taxon>
        <taxon>Pseudomonadati</taxon>
        <taxon>Bacteroidota</taxon>
        <taxon>Chitinophagia</taxon>
        <taxon>Chitinophagales</taxon>
        <taxon>Chitinophagaceae</taxon>
        <taxon>Sediminibacterium</taxon>
    </lineage>
</organism>
<sequence length="145" mass="15915">MTDKDSQAVISVDYMMKTDLFSQWLGISVLEVKAGYSKIQMTLRREMMNAFGIAHGGVTFAFADSAFAFACNSDGKVTVALDVSISFPKAGKEGDVLFATARRVNTTRRTGLYLVEVTNADNEMVALFKGTCYKTEKDLIDPAKM</sequence>
<keyword evidence="1" id="KW-0378">Hydrolase</keyword>
<dbReference type="InterPro" id="IPR052723">
    <property type="entry name" value="Acyl-CoA_thioesterase_PaaI"/>
</dbReference>
<gene>
    <name evidence="3" type="ORF">SAMN04488132_101110</name>
</gene>
<keyword evidence="4" id="KW-1185">Reference proteome</keyword>
<evidence type="ECO:0000259" key="2">
    <source>
        <dbReference type="Pfam" id="PF03061"/>
    </source>
</evidence>
<protein>
    <submittedName>
        <fullName evidence="3">Acyl-CoA thioesterase</fullName>
    </submittedName>
</protein>
<evidence type="ECO:0000313" key="3">
    <source>
        <dbReference type="EMBL" id="SJZ32736.1"/>
    </source>
</evidence>
<dbReference type="InterPro" id="IPR011973">
    <property type="entry name" value="PaaD"/>
</dbReference>
<dbReference type="Pfam" id="PF03061">
    <property type="entry name" value="4HBT"/>
    <property type="match status" value="1"/>
</dbReference>
<dbReference type="Proteomes" id="UP000190888">
    <property type="component" value="Unassembled WGS sequence"/>
</dbReference>
<name>A0A1T4JRD9_9BACT</name>
<dbReference type="InterPro" id="IPR006683">
    <property type="entry name" value="Thioestr_dom"/>
</dbReference>
<evidence type="ECO:0000313" key="4">
    <source>
        <dbReference type="Proteomes" id="UP000190888"/>
    </source>
</evidence>
<dbReference type="EMBL" id="FUWH01000001">
    <property type="protein sequence ID" value="SJZ32736.1"/>
    <property type="molecule type" value="Genomic_DNA"/>
</dbReference>
<dbReference type="RefSeq" id="WP_078829469.1">
    <property type="nucleotide sequence ID" value="NZ_FUWH01000001.1"/>
</dbReference>
<proteinExistence type="predicted"/>
<dbReference type="InterPro" id="IPR029069">
    <property type="entry name" value="HotDog_dom_sf"/>
</dbReference>
<dbReference type="STRING" id="413434.SAMN04488132_101110"/>
<dbReference type="GO" id="GO:0016289">
    <property type="term" value="F:acyl-CoA hydrolase activity"/>
    <property type="evidence" value="ECO:0007669"/>
    <property type="project" value="TreeGrafter"/>
</dbReference>
<reference evidence="3 4" key="1">
    <citation type="submission" date="2017-02" db="EMBL/GenBank/DDBJ databases">
        <authorList>
            <person name="Peterson S.W."/>
        </authorList>
    </citation>
    <scope>NUCLEOTIDE SEQUENCE [LARGE SCALE GENOMIC DNA]</scope>
    <source>
        <strain evidence="3 4">DSM 22335</strain>
    </source>
</reference>
<accession>A0A1T4JRD9</accession>
<dbReference type="CDD" id="cd03443">
    <property type="entry name" value="PaaI_thioesterase"/>
    <property type="match status" value="1"/>
</dbReference>
<dbReference type="PANTHER" id="PTHR42856:SF1">
    <property type="entry name" value="ACYL-COENZYME A THIOESTERASE PAAI"/>
    <property type="match status" value="1"/>
</dbReference>
<dbReference type="NCBIfam" id="TIGR02286">
    <property type="entry name" value="PaaD"/>
    <property type="match status" value="1"/>
</dbReference>
<dbReference type="NCBIfam" id="TIGR00369">
    <property type="entry name" value="unchar_dom_1"/>
    <property type="match status" value="1"/>
</dbReference>